<comment type="caution">
    <text evidence="16">The sequence shown here is derived from an EMBL/GenBank/DDBJ whole genome shotgun (WGS) entry which is preliminary data.</text>
</comment>
<evidence type="ECO:0000256" key="13">
    <source>
        <dbReference type="ARBA" id="ARBA00042775"/>
    </source>
</evidence>
<organism evidence="16 17">
    <name type="scientific">Primorskyibacter sedentarius</name>
    <dbReference type="NCBI Taxonomy" id="745311"/>
    <lineage>
        <taxon>Bacteria</taxon>
        <taxon>Pseudomonadati</taxon>
        <taxon>Pseudomonadota</taxon>
        <taxon>Alphaproteobacteria</taxon>
        <taxon>Rhodobacterales</taxon>
        <taxon>Roseobacteraceae</taxon>
        <taxon>Primorskyibacter</taxon>
    </lineage>
</organism>
<protein>
    <recommendedName>
        <fullName evidence="2">Parvulin-like PPIase</fullName>
    </recommendedName>
    <alternativeName>
        <fullName evidence="9">Peptidyl-prolyl cis-trans isomerase plp</fullName>
    </alternativeName>
    <alternativeName>
        <fullName evidence="12">Periplasmic chaperone PpiD</fullName>
    </alternativeName>
    <alternativeName>
        <fullName evidence="13">Periplasmic folding chaperone</fullName>
    </alternativeName>
    <alternativeName>
        <fullName evidence="10">Rotamase plp</fullName>
    </alternativeName>
</protein>
<dbReference type="InterPro" id="IPR046357">
    <property type="entry name" value="PPIase_dom_sf"/>
</dbReference>
<evidence type="ECO:0000256" key="5">
    <source>
        <dbReference type="ARBA" id="ARBA00022692"/>
    </source>
</evidence>
<evidence type="ECO:0000256" key="4">
    <source>
        <dbReference type="ARBA" id="ARBA00022519"/>
    </source>
</evidence>
<dbReference type="OrthoDB" id="9768393at2"/>
<name>A0A4V2UPL9_9RHOB</name>
<dbReference type="Pfam" id="PF13624">
    <property type="entry name" value="SurA_N_3"/>
    <property type="match status" value="1"/>
</dbReference>
<evidence type="ECO:0000256" key="9">
    <source>
        <dbReference type="ARBA" id="ARBA00030642"/>
    </source>
</evidence>
<keyword evidence="16" id="KW-0413">Isomerase</keyword>
<dbReference type="Gene3D" id="1.10.4030.10">
    <property type="entry name" value="Porin chaperone SurA, peptide-binding domain"/>
    <property type="match status" value="1"/>
</dbReference>
<evidence type="ECO:0000256" key="2">
    <source>
        <dbReference type="ARBA" id="ARBA00018370"/>
    </source>
</evidence>
<dbReference type="InterPro" id="IPR000297">
    <property type="entry name" value="PPIase_PpiC"/>
</dbReference>
<evidence type="ECO:0000259" key="15">
    <source>
        <dbReference type="Pfam" id="PF13145"/>
    </source>
</evidence>
<keyword evidence="3" id="KW-1003">Cell membrane</keyword>
<dbReference type="GO" id="GO:0003755">
    <property type="term" value="F:peptidyl-prolyl cis-trans isomerase activity"/>
    <property type="evidence" value="ECO:0007669"/>
    <property type="project" value="InterPro"/>
</dbReference>
<dbReference type="RefSeq" id="WP_132243409.1">
    <property type="nucleotide sequence ID" value="NZ_SLZU01000003.1"/>
</dbReference>
<feature type="domain" description="PpiC" evidence="15">
    <location>
        <begin position="245"/>
        <end position="363"/>
    </location>
</feature>
<evidence type="ECO:0000256" key="1">
    <source>
        <dbReference type="ARBA" id="ARBA00004382"/>
    </source>
</evidence>
<keyword evidence="5 14" id="KW-0812">Transmembrane</keyword>
<keyword evidence="4" id="KW-0997">Cell inner membrane</keyword>
<accession>A0A4V2UPL9</accession>
<reference evidence="16 17" key="1">
    <citation type="submission" date="2019-03" db="EMBL/GenBank/DDBJ databases">
        <title>Genomic Encyclopedia of Type Strains, Phase IV (KMG-IV): sequencing the most valuable type-strain genomes for metagenomic binning, comparative biology and taxonomic classification.</title>
        <authorList>
            <person name="Goeker M."/>
        </authorList>
    </citation>
    <scope>NUCLEOTIDE SEQUENCE [LARGE SCALE GENOMIC DNA]</scope>
    <source>
        <strain evidence="16 17">DSM 104836</strain>
    </source>
</reference>
<dbReference type="InterPro" id="IPR052029">
    <property type="entry name" value="PpiD_chaperone"/>
</dbReference>
<dbReference type="Pfam" id="PF13145">
    <property type="entry name" value="Rotamase_2"/>
    <property type="match status" value="1"/>
</dbReference>
<dbReference type="Proteomes" id="UP000295696">
    <property type="component" value="Unassembled WGS sequence"/>
</dbReference>
<dbReference type="PANTHER" id="PTHR47529">
    <property type="entry name" value="PEPTIDYL-PROLYL CIS-TRANS ISOMERASE D"/>
    <property type="match status" value="1"/>
</dbReference>
<dbReference type="EMBL" id="SLZU01000003">
    <property type="protein sequence ID" value="TCS65821.1"/>
    <property type="molecule type" value="Genomic_DNA"/>
</dbReference>
<keyword evidence="6 14" id="KW-1133">Transmembrane helix</keyword>
<evidence type="ECO:0000256" key="11">
    <source>
        <dbReference type="ARBA" id="ARBA00038408"/>
    </source>
</evidence>
<evidence type="ECO:0000256" key="12">
    <source>
        <dbReference type="ARBA" id="ARBA00040743"/>
    </source>
</evidence>
<keyword evidence="17" id="KW-1185">Reference proteome</keyword>
<evidence type="ECO:0000256" key="7">
    <source>
        <dbReference type="ARBA" id="ARBA00023136"/>
    </source>
</evidence>
<comment type="similarity">
    <text evidence="11">Belongs to the PpiD chaperone family.</text>
</comment>
<keyword evidence="7 14" id="KW-0472">Membrane</keyword>
<evidence type="ECO:0000256" key="14">
    <source>
        <dbReference type="SAM" id="Phobius"/>
    </source>
</evidence>
<evidence type="ECO:0000256" key="10">
    <source>
        <dbReference type="ARBA" id="ARBA00031484"/>
    </source>
</evidence>
<gene>
    <name evidence="16" type="ORF">EDD52_103239</name>
</gene>
<sequence length="615" mass="66543">MASKANSIGKTLVWILMGLLIVGLMGFGAINFSGTVRSIGSVGGKEIDINSYALALQNEIRAIEAERGGAVSFAEAQAAGLDRAVLSRLVTERALDAETARLGISVSDESVARQLRQIPAFQGANGEFDREAYRFAIQNVGLTETQFEEQLRDETARTLLQAAILSGNAMPDTYARTIVDYAGETRDVTWARLDPAMVEKTLPEPSEDALRSFYDENILRYTLAEAKAITYAWLTPEMIVDSVEVSEEDLRNAYDRREAEFNQPERRLTERLVFADDAAAQAARDRLDAGEAEFETLVEERGLDLADVDMGDVPMDELGAAGDAVFAAEVGEVVGPFPSGLGPALFRVNGVLPSQITSFEDAQPDLRDGLALDNARRAIEAQMQDLDDRLAGGETLEEIAEATDMQLGQIDWRGEAEDGIAGYEAFREAAAELTTGDFPQIAMLGDGGVFAMRLEEEIAAQARPFDEVREQVTADWLDDARTTALADTAEDMAAKLGEVSTFEALGLSPETATGLTRGEFSTSLPPSLISAAFDMEPGETRAVTGLSDVMLLRLDTVNDADHDSEQAQLLADSLQQQASSAIAQDLFNAMATEIQSRMGLELNQQAINAVHAQFQ</sequence>
<evidence type="ECO:0000256" key="3">
    <source>
        <dbReference type="ARBA" id="ARBA00022475"/>
    </source>
</evidence>
<evidence type="ECO:0000256" key="6">
    <source>
        <dbReference type="ARBA" id="ARBA00022989"/>
    </source>
</evidence>
<dbReference type="SUPFAM" id="SSF54534">
    <property type="entry name" value="FKBP-like"/>
    <property type="match status" value="1"/>
</dbReference>
<comment type="subcellular location">
    <subcellularLocation>
        <location evidence="1">Cell inner membrane</location>
        <topology evidence="1">Single-pass type II membrane protein</topology>
        <orientation evidence="1">Periplasmic side</orientation>
    </subcellularLocation>
</comment>
<dbReference type="SUPFAM" id="SSF109998">
    <property type="entry name" value="Triger factor/SurA peptide-binding domain-like"/>
    <property type="match status" value="1"/>
</dbReference>
<feature type="transmembrane region" description="Helical" evidence="14">
    <location>
        <begin position="12"/>
        <end position="32"/>
    </location>
</feature>
<evidence type="ECO:0000313" key="16">
    <source>
        <dbReference type="EMBL" id="TCS65821.1"/>
    </source>
</evidence>
<dbReference type="PANTHER" id="PTHR47529:SF1">
    <property type="entry name" value="PERIPLASMIC CHAPERONE PPID"/>
    <property type="match status" value="1"/>
</dbReference>
<dbReference type="AlphaFoldDB" id="A0A4V2UPL9"/>
<keyword evidence="8" id="KW-0143">Chaperone</keyword>
<dbReference type="InterPro" id="IPR027304">
    <property type="entry name" value="Trigger_fact/SurA_dom_sf"/>
</dbReference>
<evidence type="ECO:0000256" key="8">
    <source>
        <dbReference type="ARBA" id="ARBA00023186"/>
    </source>
</evidence>
<evidence type="ECO:0000313" key="17">
    <source>
        <dbReference type="Proteomes" id="UP000295696"/>
    </source>
</evidence>
<dbReference type="GO" id="GO:0005886">
    <property type="term" value="C:plasma membrane"/>
    <property type="evidence" value="ECO:0007669"/>
    <property type="project" value="UniProtKB-SubCell"/>
</dbReference>
<proteinExistence type="inferred from homology"/>
<dbReference type="Gene3D" id="3.10.50.40">
    <property type="match status" value="1"/>
</dbReference>